<dbReference type="AlphaFoldDB" id="A0A4D6XT69"/>
<dbReference type="RefSeq" id="WP_158339439.1">
    <property type="nucleotide sequence ID" value="NZ_CP034891.1"/>
</dbReference>
<dbReference type="PANTHER" id="PTHR37483">
    <property type="entry name" value="UPF0125 PROTEIN RATB"/>
    <property type="match status" value="1"/>
</dbReference>
<name>A0A4D6XT69_9GAMM</name>
<dbReference type="Gene3D" id="3.10.20.280">
    <property type="entry name" value="RnfH-like"/>
    <property type="match status" value="1"/>
</dbReference>
<dbReference type="Pfam" id="PF03658">
    <property type="entry name" value="Ub-RnfH"/>
    <property type="match status" value="1"/>
</dbReference>
<reference evidence="3 4" key="1">
    <citation type="submission" date="2018-12" db="EMBL/GenBank/DDBJ databases">
        <authorList>
            <person name="Chong R.A."/>
        </authorList>
    </citation>
    <scope>NUCLEOTIDE SEQUENCE [LARGE SCALE GENOMIC DNA]</scope>
    <source>
        <strain evidence="3 4">Ala</strain>
    </source>
</reference>
<dbReference type="EMBL" id="CP034891">
    <property type="protein sequence ID" value="QCI17650.1"/>
    <property type="molecule type" value="Genomic_DNA"/>
</dbReference>
<dbReference type="NCBIfam" id="NF002490">
    <property type="entry name" value="PRK01777.1"/>
    <property type="match status" value="1"/>
</dbReference>
<proteinExistence type="inferred from homology"/>
<comment type="similarity">
    <text evidence="1 2">Belongs to the UPF0125 (RnfH) family.</text>
</comment>
<reference evidence="3 4" key="2">
    <citation type="submission" date="2019-05" db="EMBL/GenBank/DDBJ databases">
        <title>Genome evolution of the obligate endosymbiont Buchnera aphidicola.</title>
        <authorList>
            <person name="Moran N.A."/>
        </authorList>
    </citation>
    <scope>NUCLEOTIDE SEQUENCE [LARGE SCALE GENOMIC DNA]</scope>
    <source>
        <strain evidence="3 4">Ala</strain>
    </source>
</reference>
<protein>
    <recommendedName>
        <fullName evidence="2">UPF0125 protein D9V61_01290</fullName>
    </recommendedName>
</protein>
<sequence>MNIIKVTVIYALSEIQYIRKVYIKSGSTVKDAILASNLLNLINNFSFCNNSIGIYNKIVHIKSKIKDGDRIEIYRNLIIDPKEWRRKNIFLLKKDKKKY</sequence>
<dbReference type="Proteomes" id="UP000298660">
    <property type="component" value="Chromosome"/>
</dbReference>
<dbReference type="InterPro" id="IPR016155">
    <property type="entry name" value="Mopterin_synth/thiamin_S_b"/>
</dbReference>
<organism evidence="3 4">
    <name type="scientific">Buchnera aphidicola</name>
    <name type="common">Acyrthosiphon lactucae</name>
    <dbReference type="NCBI Taxonomy" id="1241832"/>
    <lineage>
        <taxon>Bacteria</taxon>
        <taxon>Pseudomonadati</taxon>
        <taxon>Pseudomonadota</taxon>
        <taxon>Gammaproteobacteria</taxon>
        <taxon>Enterobacterales</taxon>
        <taxon>Erwiniaceae</taxon>
        <taxon>Buchnera</taxon>
    </lineage>
</organism>
<evidence type="ECO:0000256" key="1">
    <source>
        <dbReference type="ARBA" id="ARBA00010645"/>
    </source>
</evidence>
<dbReference type="OrthoDB" id="9796575at2"/>
<gene>
    <name evidence="3" type="ORF">D9V61_01290</name>
</gene>
<dbReference type="SUPFAM" id="SSF54285">
    <property type="entry name" value="MoaD/ThiS"/>
    <property type="match status" value="1"/>
</dbReference>
<accession>A0A4D6XT69</accession>
<evidence type="ECO:0000313" key="3">
    <source>
        <dbReference type="EMBL" id="QCI17650.1"/>
    </source>
</evidence>
<evidence type="ECO:0000256" key="2">
    <source>
        <dbReference type="HAMAP-Rule" id="MF_00460"/>
    </source>
</evidence>
<evidence type="ECO:0000313" key="4">
    <source>
        <dbReference type="Proteomes" id="UP000298660"/>
    </source>
</evidence>
<dbReference type="PANTHER" id="PTHR37483:SF1">
    <property type="entry name" value="UPF0125 PROTEIN RATB"/>
    <property type="match status" value="1"/>
</dbReference>
<dbReference type="InterPro" id="IPR005346">
    <property type="entry name" value="RnfH"/>
</dbReference>
<dbReference type="HAMAP" id="MF_00460">
    <property type="entry name" value="UPF0125_RnfH"/>
    <property type="match status" value="1"/>
</dbReference>
<dbReference type="InterPro" id="IPR037021">
    <property type="entry name" value="RnfH_sf"/>
</dbReference>